<evidence type="ECO:0000313" key="3">
    <source>
        <dbReference type="Proteomes" id="UP000002051"/>
    </source>
</evidence>
<keyword evidence="3" id="KW-1185">Reference proteome</keyword>
<evidence type="ECO:0000313" key="1">
    <source>
        <dbReference type="EMBL" id="KEH43500.1"/>
    </source>
</evidence>
<protein>
    <submittedName>
        <fullName evidence="1 2">Uncharacterized protein</fullName>
    </submittedName>
</protein>
<dbReference type="HOGENOM" id="CLU_1888815_0_0_1"/>
<organism evidence="1 3">
    <name type="scientific">Medicago truncatula</name>
    <name type="common">Barrel medic</name>
    <name type="synonym">Medicago tribuloides</name>
    <dbReference type="NCBI Taxonomy" id="3880"/>
    <lineage>
        <taxon>Eukaryota</taxon>
        <taxon>Viridiplantae</taxon>
        <taxon>Streptophyta</taxon>
        <taxon>Embryophyta</taxon>
        <taxon>Tracheophyta</taxon>
        <taxon>Spermatophyta</taxon>
        <taxon>Magnoliopsida</taxon>
        <taxon>eudicotyledons</taxon>
        <taxon>Gunneridae</taxon>
        <taxon>Pentapetalae</taxon>
        <taxon>rosids</taxon>
        <taxon>fabids</taxon>
        <taxon>Fabales</taxon>
        <taxon>Fabaceae</taxon>
        <taxon>Papilionoideae</taxon>
        <taxon>50 kb inversion clade</taxon>
        <taxon>NPAAA clade</taxon>
        <taxon>Hologalegina</taxon>
        <taxon>IRL clade</taxon>
        <taxon>Trifolieae</taxon>
        <taxon>Medicago</taxon>
    </lineage>
</organism>
<evidence type="ECO:0000313" key="2">
    <source>
        <dbReference type="EnsemblPlants" id="KEH43500"/>
    </source>
</evidence>
<dbReference type="EMBL" id="CM001217">
    <property type="protein sequence ID" value="KEH43500.1"/>
    <property type="molecule type" value="Genomic_DNA"/>
</dbReference>
<dbReference type="Proteomes" id="UP000002051">
    <property type="component" value="Unassembled WGS sequence"/>
</dbReference>
<reference evidence="1 3" key="1">
    <citation type="journal article" date="2011" name="Nature">
        <title>The Medicago genome provides insight into the evolution of rhizobial symbioses.</title>
        <authorList>
            <person name="Young N.D."/>
            <person name="Debelle F."/>
            <person name="Oldroyd G.E."/>
            <person name="Geurts R."/>
            <person name="Cannon S.B."/>
            <person name="Udvardi M.K."/>
            <person name="Benedito V.A."/>
            <person name="Mayer K.F."/>
            <person name="Gouzy J."/>
            <person name="Schoof H."/>
            <person name="Van de Peer Y."/>
            <person name="Proost S."/>
            <person name="Cook D.R."/>
            <person name="Meyers B.C."/>
            <person name="Spannagl M."/>
            <person name="Cheung F."/>
            <person name="De Mita S."/>
            <person name="Krishnakumar V."/>
            <person name="Gundlach H."/>
            <person name="Zhou S."/>
            <person name="Mudge J."/>
            <person name="Bharti A.K."/>
            <person name="Murray J.D."/>
            <person name="Naoumkina M.A."/>
            <person name="Rosen B."/>
            <person name="Silverstein K.A."/>
            <person name="Tang H."/>
            <person name="Rombauts S."/>
            <person name="Zhao P.X."/>
            <person name="Zhou P."/>
            <person name="Barbe V."/>
            <person name="Bardou P."/>
            <person name="Bechner M."/>
            <person name="Bellec A."/>
            <person name="Berger A."/>
            <person name="Berges H."/>
            <person name="Bidwell S."/>
            <person name="Bisseling T."/>
            <person name="Choisne N."/>
            <person name="Couloux A."/>
            <person name="Denny R."/>
            <person name="Deshpande S."/>
            <person name="Dai X."/>
            <person name="Doyle J.J."/>
            <person name="Dudez A.M."/>
            <person name="Farmer A.D."/>
            <person name="Fouteau S."/>
            <person name="Franken C."/>
            <person name="Gibelin C."/>
            <person name="Gish J."/>
            <person name="Goldstein S."/>
            <person name="Gonzalez A.J."/>
            <person name="Green P.J."/>
            <person name="Hallab A."/>
            <person name="Hartog M."/>
            <person name="Hua A."/>
            <person name="Humphray S.J."/>
            <person name="Jeong D.H."/>
            <person name="Jing Y."/>
            <person name="Jocker A."/>
            <person name="Kenton S.M."/>
            <person name="Kim D.J."/>
            <person name="Klee K."/>
            <person name="Lai H."/>
            <person name="Lang C."/>
            <person name="Lin S."/>
            <person name="Macmil S.L."/>
            <person name="Magdelenat G."/>
            <person name="Matthews L."/>
            <person name="McCorrison J."/>
            <person name="Monaghan E.L."/>
            <person name="Mun J.H."/>
            <person name="Najar F.Z."/>
            <person name="Nicholson C."/>
            <person name="Noirot C."/>
            <person name="O'Bleness M."/>
            <person name="Paule C.R."/>
            <person name="Poulain J."/>
            <person name="Prion F."/>
            <person name="Qin B."/>
            <person name="Qu C."/>
            <person name="Retzel E.F."/>
            <person name="Riddle C."/>
            <person name="Sallet E."/>
            <person name="Samain S."/>
            <person name="Samson N."/>
            <person name="Sanders I."/>
            <person name="Saurat O."/>
            <person name="Scarpelli C."/>
            <person name="Schiex T."/>
            <person name="Segurens B."/>
            <person name="Severin A.J."/>
            <person name="Sherrier D.J."/>
            <person name="Shi R."/>
            <person name="Sims S."/>
            <person name="Singer S.R."/>
            <person name="Sinharoy S."/>
            <person name="Sterck L."/>
            <person name="Viollet A."/>
            <person name="Wang B.B."/>
            <person name="Wang K."/>
            <person name="Wang M."/>
            <person name="Wang X."/>
            <person name="Warfsmann J."/>
            <person name="Weissenbach J."/>
            <person name="White D.D."/>
            <person name="White J.D."/>
            <person name="Wiley G.B."/>
            <person name="Wincker P."/>
            <person name="Xing Y."/>
            <person name="Yang L."/>
            <person name="Yao Z."/>
            <person name="Ying F."/>
            <person name="Zhai J."/>
            <person name="Zhou L."/>
            <person name="Zuber A."/>
            <person name="Denarie J."/>
            <person name="Dixon R.A."/>
            <person name="May G.D."/>
            <person name="Schwartz D.C."/>
            <person name="Rogers J."/>
            <person name="Quetier F."/>
            <person name="Town C.D."/>
            <person name="Roe B.A."/>
        </authorList>
    </citation>
    <scope>NUCLEOTIDE SEQUENCE [LARGE SCALE GENOMIC DNA]</scope>
    <source>
        <strain evidence="1">A17</strain>
        <strain evidence="2 3">cv. Jemalong A17</strain>
    </source>
</reference>
<sequence>MLPFKVPKAFFGFKSKGGFGRGNEGDFGGRSGVEISLEKKPFVWEEVLLLSLRHNLEGMVWSQEADVWRWGLEDSGVFTVKSAYLSLEEVLLSEDRWREDEKGVFKCLWKIPAPSKVVAFGWKDGGNFATYLSSL</sequence>
<dbReference type="EnsemblPlants" id="KEH43500">
    <property type="protein sequence ID" value="KEH43500"/>
    <property type="gene ID" value="MTR_1g094240"/>
</dbReference>
<name>A0A072VZL1_MEDTR</name>
<accession>A0A072VZL1</accession>
<reference evidence="2" key="3">
    <citation type="submission" date="2015-04" db="UniProtKB">
        <authorList>
            <consortium name="EnsemblPlants"/>
        </authorList>
    </citation>
    <scope>IDENTIFICATION</scope>
    <source>
        <strain evidence="2">cv. Jemalong A17</strain>
    </source>
</reference>
<gene>
    <name evidence="1" type="ordered locus">MTR_1g094240</name>
</gene>
<reference evidence="1 3" key="2">
    <citation type="journal article" date="2014" name="BMC Genomics">
        <title>An improved genome release (version Mt4.0) for the model legume Medicago truncatula.</title>
        <authorList>
            <person name="Tang H."/>
            <person name="Krishnakumar V."/>
            <person name="Bidwell S."/>
            <person name="Rosen B."/>
            <person name="Chan A."/>
            <person name="Zhou S."/>
            <person name="Gentzbittel L."/>
            <person name="Childs K.L."/>
            <person name="Yandell M."/>
            <person name="Gundlach H."/>
            <person name="Mayer K.F."/>
            <person name="Schwartz D.C."/>
            <person name="Town C.D."/>
        </authorList>
    </citation>
    <scope>GENOME REANNOTATION</scope>
    <source>
        <strain evidence="1">A17</strain>
        <strain evidence="2 3">cv. Jemalong A17</strain>
    </source>
</reference>
<proteinExistence type="predicted"/>
<dbReference type="AlphaFoldDB" id="A0A072VZL1"/>